<organism evidence="4 5">
    <name type="scientific">Phototrophicus methaneseepsis</name>
    <dbReference type="NCBI Taxonomy" id="2710758"/>
    <lineage>
        <taxon>Bacteria</taxon>
        <taxon>Bacillati</taxon>
        <taxon>Chloroflexota</taxon>
        <taxon>Candidatus Thermofontia</taxon>
        <taxon>Phototrophicales</taxon>
        <taxon>Phototrophicaceae</taxon>
        <taxon>Phototrophicus</taxon>
    </lineage>
</organism>
<feature type="domain" description="Adenylyltransferase AadA C-terminal" evidence="3">
    <location>
        <begin position="144"/>
        <end position="238"/>
    </location>
</feature>
<evidence type="ECO:0000313" key="4">
    <source>
        <dbReference type="EMBL" id="QPC83260.1"/>
    </source>
</evidence>
<dbReference type="Pfam" id="PF01909">
    <property type="entry name" value="NTP_transf_2"/>
    <property type="match status" value="1"/>
</dbReference>
<keyword evidence="5" id="KW-1185">Reference proteome</keyword>
<evidence type="ECO:0000259" key="3">
    <source>
        <dbReference type="Pfam" id="PF13427"/>
    </source>
</evidence>
<dbReference type="Gene3D" id="3.30.460.10">
    <property type="entry name" value="Beta Polymerase, domain 2"/>
    <property type="match status" value="1"/>
</dbReference>
<name>A0A7S8EA91_9CHLR</name>
<sequence length="262" mass="29375">MQPTPYTEVNAILGDLLARVQAILGADFVGMYLYGSLATGTFDPNSSDIDFLVATRQEVTDTQFAALREMHHAIGQGASKWANQLEGAYMSVAELRRYSERTHPHIDRDETTLKIVTFHTDWVVQRYILREHGIWLAGPPIRDLIDPISADDLRQAMVPMMDMWWTLMLADPTPLVQGGPGYQTYGVLTMCRVLYTFETGAVVPKGVAAQWAMHTLDEPYSQWAQLANENRNGTPEIGIPQVQAMIQLAIHKRDAFVTQNQA</sequence>
<protein>
    <submittedName>
        <fullName evidence="4">DUF4111 domain-containing protein</fullName>
    </submittedName>
</protein>
<dbReference type="GO" id="GO:0016779">
    <property type="term" value="F:nucleotidyltransferase activity"/>
    <property type="evidence" value="ECO:0007669"/>
    <property type="project" value="InterPro"/>
</dbReference>
<dbReference type="InterPro" id="IPR025184">
    <property type="entry name" value="AadA_C"/>
</dbReference>
<dbReference type="Pfam" id="PF13427">
    <property type="entry name" value="AadA_C"/>
    <property type="match status" value="1"/>
</dbReference>
<dbReference type="SUPFAM" id="SSF81301">
    <property type="entry name" value="Nucleotidyltransferase"/>
    <property type="match status" value="1"/>
</dbReference>
<dbReference type="KEGG" id="pmet:G4Y79_02465"/>
<dbReference type="RefSeq" id="WP_195171327.1">
    <property type="nucleotide sequence ID" value="NZ_CP062983.1"/>
</dbReference>
<evidence type="ECO:0000313" key="5">
    <source>
        <dbReference type="Proteomes" id="UP000594468"/>
    </source>
</evidence>
<dbReference type="Proteomes" id="UP000594468">
    <property type="component" value="Chromosome"/>
</dbReference>
<keyword evidence="1" id="KW-0808">Transferase</keyword>
<reference evidence="4 5" key="1">
    <citation type="submission" date="2020-02" db="EMBL/GenBank/DDBJ databases">
        <authorList>
            <person name="Zheng R.K."/>
            <person name="Sun C.M."/>
        </authorList>
    </citation>
    <scope>NUCLEOTIDE SEQUENCE [LARGE SCALE GENOMIC DNA]</scope>
    <source>
        <strain evidence="5">rifampicinis</strain>
    </source>
</reference>
<feature type="domain" description="Polymerase nucleotidyl transferase" evidence="2">
    <location>
        <begin position="30"/>
        <end position="62"/>
    </location>
</feature>
<accession>A0A7S8EA91</accession>
<dbReference type="InterPro" id="IPR043519">
    <property type="entry name" value="NT_sf"/>
</dbReference>
<gene>
    <name evidence="4" type="ORF">G4Y79_02465</name>
</gene>
<dbReference type="CDD" id="cd05403">
    <property type="entry name" value="NT_KNTase_like"/>
    <property type="match status" value="1"/>
</dbReference>
<dbReference type="EMBL" id="CP062983">
    <property type="protein sequence ID" value="QPC83260.1"/>
    <property type="molecule type" value="Genomic_DNA"/>
</dbReference>
<proteinExistence type="predicted"/>
<evidence type="ECO:0000256" key="1">
    <source>
        <dbReference type="ARBA" id="ARBA00022679"/>
    </source>
</evidence>
<evidence type="ECO:0000259" key="2">
    <source>
        <dbReference type="Pfam" id="PF01909"/>
    </source>
</evidence>
<dbReference type="AlphaFoldDB" id="A0A7S8EA91"/>
<dbReference type="InterPro" id="IPR002934">
    <property type="entry name" value="Polymerase_NTP_transf_dom"/>
</dbReference>